<dbReference type="InterPro" id="IPR000203">
    <property type="entry name" value="GPS"/>
</dbReference>
<feature type="transmembrane region" description="Helical" evidence="11">
    <location>
        <begin position="1620"/>
        <end position="1643"/>
    </location>
</feature>
<feature type="transmembrane region" description="Helical" evidence="11">
    <location>
        <begin position="1569"/>
        <end position="1590"/>
    </location>
</feature>
<dbReference type="GO" id="GO:0005509">
    <property type="term" value="F:calcium ion binding"/>
    <property type="evidence" value="ECO:0007669"/>
    <property type="project" value="InterPro"/>
</dbReference>
<feature type="compositionally biased region" description="Basic and acidic residues" evidence="10">
    <location>
        <begin position="920"/>
        <end position="935"/>
    </location>
</feature>
<feature type="disulfide bond" evidence="8">
    <location>
        <begin position="1837"/>
        <end position="1853"/>
    </location>
</feature>
<feature type="transmembrane region" description="Helical" evidence="11">
    <location>
        <begin position="2190"/>
        <end position="2211"/>
    </location>
</feature>
<dbReference type="InterPro" id="IPR008979">
    <property type="entry name" value="Galactose-bd-like_sf"/>
</dbReference>
<comment type="subcellular location">
    <subcellularLocation>
        <location evidence="1">Membrane</location>
        <topology evidence="1">Multi-pass membrane protein</topology>
    </subcellularLocation>
</comment>
<dbReference type="SMART" id="SM00303">
    <property type="entry name" value="GPS"/>
    <property type="match status" value="1"/>
</dbReference>
<evidence type="ECO:0000256" key="12">
    <source>
        <dbReference type="SAM" id="SignalP"/>
    </source>
</evidence>
<dbReference type="SMART" id="SM00231">
    <property type="entry name" value="FA58C"/>
    <property type="match status" value="1"/>
</dbReference>
<dbReference type="InterPro" id="IPR036392">
    <property type="entry name" value="PLAT/LH2_dom_sf"/>
</dbReference>
<dbReference type="Gene3D" id="1.10.287.70">
    <property type="match status" value="1"/>
</dbReference>
<comment type="similarity">
    <text evidence="2">Belongs to the polycystin family.</text>
</comment>
<feature type="domain" description="PLAT" evidence="14">
    <location>
        <begin position="1364"/>
        <end position="1483"/>
    </location>
</feature>
<keyword evidence="3 11" id="KW-0812">Transmembrane</keyword>
<dbReference type="InterPro" id="IPR046338">
    <property type="entry name" value="GAIN_dom_sf"/>
</dbReference>
<dbReference type="InterPro" id="IPR001024">
    <property type="entry name" value="PLAT/LH2_dom"/>
</dbReference>
<keyword evidence="5 11" id="KW-1133">Transmembrane helix</keyword>
<dbReference type="Pfam" id="PF01477">
    <property type="entry name" value="PLAT"/>
    <property type="match status" value="1"/>
</dbReference>
<accession>A0AAD9UXR2</accession>
<dbReference type="CDD" id="cd00057">
    <property type="entry name" value="FA58C"/>
    <property type="match status" value="1"/>
</dbReference>
<evidence type="ECO:0000256" key="4">
    <source>
        <dbReference type="ARBA" id="ARBA00022729"/>
    </source>
</evidence>
<evidence type="ECO:0000256" key="1">
    <source>
        <dbReference type="ARBA" id="ARBA00004141"/>
    </source>
</evidence>
<feature type="transmembrane region" description="Helical" evidence="11">
    <location>
        <begin position="1529"/>
        <end position="1549"/>
    </location>
</feature>
<dbReference type="PROSITE" id="PS50022">
    <property type="entry name" value="FA58C_3"/>
    <property type="match status" value="1"/>
</dbReference>
<dbReference type="Gene3D" id="2.60.60.20">
    <property type="entry name" value="PLAT/LH2 domain"/>
    <property type="match status" value="1"/>
</dbReference>
<comment type="caution">
    <text evidence="15">The sequence shown here is derived from an EMBL/GenBank/DDBJ whole genome shotgun (WGS) entry which is preliminary data.</text>
</comment>
<dbReference type="InterPro" id="IPR003915">
    <property type="entry name" value="PKD_2"/>
</dbReference>
<dbReference type="Pfam" id="PF08016">
    <property type="entry name" value="PKD_channel"/>
    <property type="match status" value="1"/>
</dbReference>
<dbReference type="SUPFAM" id="SSF49723">
    <property type="entry name" value="Lipase/lipooxygenase domain (PLAT/LH2 domain)"/>
    <property type="match status" value="1"/>
</dbReference>
<dbReference type="FunFam" id="1.10.287.70:FF:000086">
    <property type="entry name" value="Polycystic kidney disease 2"/>
    <property type="match status" value="1"/>
</dbReference>
<evidence type="ECO:0000313" key="16">
    <source>
        <dbReference type="Proteomes" id="UP001249851"/>
    </source>
</evidence>
<dbReference type="Gene3D" id="2.60.220.50">
    <property type="match status" value="1"/>
</dbReference>
<dbReference type="GO" id="GO:0050982">
    <property type="term" value="P:detection of mechanical stimulus"/>
    <property type="evidence" value="ECO:0007669"/>
    <property type="project" value="TreeGrafter"/>
</dbReference>
<name>A0AAD9UXR2_ACRCE</name>
<feature type="transmembrane region" description="Helical" evidence="11">
    <location>
        <begin position="1663"/>
        <end position="1686"/>
    </location>
</feature>
<dbReference type="Gene3D" id="2.60.120.260">
    <property type="entry name" value="Galactose-binding domain-like"/>
    <property type="match status" value="1"/>
</dbReference>
<feature type="signal peptide" evidence="12">
    <location>
        <begin position="1"/>
        <end position="21"/>
    </location>
</feature>
<dbReference type="Pfam" id="PF00754">
    <property type="entry name" value="F5_F8_type_C"/>
    <property type="match status" value="1"/>
</dbReference>
<gene>
    <name evidence="15" type="ORF">P5673_024838</name>
</gene>
<dbReference type="PRINTS" id="PR01433">
    <property type="entry name" value="POLYCYSTIN2"/>
</dbReference>
<feature type="region of interest" description="Disordered" evidence="10">
    <location>
        <begin position="914"/>
        <end position="942"/>
    </location>
</feature>
<dbReference type="EMBL" id="JARQWQ010000074">
    <property type="protein sequence ID" value="KAK2553848.1"/>
    <property type="molecule type" value="Genomic_DNA"/>
</dbReference>
<evidence type="ECO:0000256" key="9">
    <source>
        <dbReference type="PROSITE-ProRule" id="PRU00152"/>
    </source>
</evidence>
<organism evidence="15 16">
    <name type="scientific">Acropora cervicornis</name>
    <name type="common">Staghorn coral</name>
    <dbReference type="NCBI Taxonomy" id="6130"/>
    <lineage>
        <taxon>Eukaryota</taxon>
        <taxon>Metazoa</taxon>
        <taxon>Cnidaria</taxon>
        <taxon>Anthozoa</taxon>
        <taxon>Hexacorallia</taxon>
        <taxon>Scleractinia</taxon>
        <taxon>Astrocoeniina</taxon>
        <taxon>Acroporidae</taxon>
        <taxon>Acropora</taxon>
    </lineage>
</organism>
<dbReference type="InterPro" id="IPR002859">
    <property type="entry name" value="PKD/REJ-like"/>
</dbReference>
<evidence type="ECO:0000256" key="2">
    <source>
        <dbReference type="ARBA" id="ARBA00007200"/>
    </source>
</evidence>
<reference evidence="15" key="1">
    <citation type="journal article" date="2023" name="G3 (Bethesda)">
        <title>Whole genome assembly and annotation of the endangered Caribbean coral Acropora cervicornis.</title>
        <authorList>
            <person name="Selwyn J.D."/>
            <person name="Vollmer S.V."/>
        </authorList>
    </citation>
    <scope>NUCLEOTIDE SEQUENCE</scope>
    <source>
        <strain evidence="15">K2</strain>
    </source>
</reference>
<dbReference type="InterPro" id="IPR013122">
    <property type="entry name" value="PKD1_2_channel"/>
</dbReference>
<comment type="caution">
    <text evidence="9">Lacks conserved residue(s) required for the propagation of feature annotation.</text>
</comment>
<sequence>MAAYLTLGYLLPLMMVHVPCGKCYCPDKCSQPLGLSDGGIRDDQLEETTAFNNDFYSFGAHRARLNLTSWPPGYRANFEKPGTFLSLEIKLGQKKVITGIATQGYGNETIQEWVTSYKLFYEKGGMLTYMKDADGKDQKVFQGNSDPMSIRYHDLPFPVVTSIVDLLPQTWHNNVGLRMELYGCVPEFHFVSWITVSNVRFSLDYANDSSEVYIKKRRKVIEEVTDLLSHVPGFLFADLRTFSPQKVQFRSIMAAEITIYCVQSRWEYVAEQLKKSIQKGQSLLLSDYLNTEERFNCQCDIPKVVMELEKSLDNASIVFTNTWFPLRAALQDNCSTANEYQLYWEICKCDENTGVCDSVIEYGKEWKPERQKFLFPRVLRGTGYLYIRCVFKKMVYSLSPSIDVKAYSYGYVRLMLPHLVAKVLGPNRVVRGNRTVLQLDASESYDPDSISMKTKGMTFQWTCQEAEGGSSLVKTAKGITDQAEETLHGCFNLNSTVLSVNLQALKGNRTHVFKIDIQKEGRTAQASHELRVEDPFIFSIRCSSNCGRKVSVNRRVILTTTCTGFQCHGIVKHNWKLFQLKAIERNGWIEIPNFKDSILTDIDSPNLVIPGRILEEKRVYKIRAIAILENGFQISETRIFLTNSPPAVTTEIGGCSITPREGFAVITEFNISCSGWNDTDRPLSYEFRYETNSGVLVINGGLLSSVIALLPLGNITIEAHISDSLGASSIQQIQVQSNCLGRQSLFVVAGVRWYFVHVKPLPTDRLLDLLESLQGSTSSITDLINRGNFNLAVQMTYSILSVVEETDIAATGKRKACFFFISLKKTLVSQITNIEVNSLQQVSQVTAVVVSATKDVEDLEVSSQKDVVGLLENMTDFVKSQIGCKGSDADFTQELGGNLLQGISNALTISSARSSVNGKTTEKIDRPLNEKDRNGKQSQNKEITNRTLHLIDDLGSTLLATKVVGERPSVFTTTKLNMILDRQTPAKMSRKIYGEGIVALPSTETLFGKNSGDLQSVDAQMTNFMDNPFTWDESAKLVQSSVVDFTFKTRNGSILEVSGLNDPVELFIPITREGEKGRNRPDEKYFARPSDGLENVRYHRINITSRDVLVYLEIKPESGKFFTVLVSPRLKPTPANYQLQFRVPDFSSCSTLNEHITYRSENLNCSSDPYKVTLSYQITGKIGVHFIGIIYSGSPALNIRKARSCGGLGKRQKRGCIGVKDPPTTPPPTPKLVVPQYNESTDVNYTMSVKIASCLYWSDKKQAWTNSGCRVGPWANSAILHCLCTHLSAFGGTFFIAPNPIDFDIVWEQFVKLDETGNFIVLATVCIVYGAYFLGLIWARRADKRDVMKVVGNVYLSDVNTNGFLYKLHVQTGIWKNQGTSARVGIALYGDEGCSDAISLSDSKTRKLLFARGSVNNFVLSLPQSLGRIFKILIWHDNSGESPAWFLQQVEIEDCSSGEKWQFLANRWLALEKGSGELQFEINSANANELSNFKNVFRFRTARSLGDGHLWLSVFTKPPHVSFTRCQRLSCCVSVLLAAMVTNAMFYNLGAAPKDTFQVGPLKMSWSQIKIGIQSSLIAIPVNILIVTIFRNTRKNSQDHVYKVSIEETDEKAPGFLPHVFVYIGWSLCLLTSLTAAAFIVFYSMMWGKETSSQWLTSITVSFIQDVFVSQPIKVVLLASFLSIFIKRPPKPEKVYGMSFHKENKDNEKEPVPLKGKKLQEAREFRTKVKAMYKVLSEVTLFLVFVLVLLVLCYGNRGSSRFTLNNSLDEALKNFKGRNISSFWYWTRSKLCPALFDTRWYNGWTFKYDEGFIGNRELFMVGMPRLRQIRIKHTNTCQVAGKMNELAKMFSRCIPPYSSNEYTSLYNLPKWIPVMNTSKFQSAFQLEVMCPKPWRYRSSSDLKTLPYQGFHNTYGGGGFVADLGYNMESALDVLQKLEENNWIDEFSVAVFIEFTVFNPASSLFSSVKCLYENFPAGGLEFSKSVKTLTLYAASGNDFQNFFEVCQLLFMVLMIFFVLSEVVKIYRQRKRYFLGFWNWLELFQVVSAIFAVVIFFLKSKYTTAFVKNVRNNPFETSSADFIVLWSDVEIYVLSFLIFIVTLKFLLLIRFNRHVCQMMGTLSRAAVPLASFLLTFVSAVLAYTQMAFLLFGSTLDPYSSFFRSLRAVLEMLLGGEMFFFQLKSSERILGPLFVFVYMFTMTMILLNMFIAILNESYTEVIDCPRNDLSNADLGSFMIAYLCRNLKLLVKRFTSFLKKPVLKGKRSRHKRSSKRWRKNECKHLSEIDRLFWSEAERGRIIHTVCPIASAHSLVENVQNTKDNESKCNLHTLADSGNISMSLLSIEELYEAREDKELNALAQDVKEITSSMDWICPIRESIV</sequence>
<dbReference type="InterPro" id="IPR000421">
    <property type="entry name" value="FA58C"/>
</dbReference>
<feature type="transmembrane region" description="Helical" evidence="11">
    <location>
        <begin position="1731"/>
        <end position="1752"/>
    </location>
</feature>
<evidence type="ECO:0000256" key="8">
    <source>
        <dbReference type="PIRSR" id="PIRSR603915-2"/>
    </source>
</evidence>
<evidence type="ECO:0000256" key="5">
    <source>
        <dbReference type="ARBA" id="ARBA00022989"/>
    </source>
</evidence>
<reference evidence="15" key="2">
    <citation type="journal article" date="2023" name="Science">
        <title>Genomic signatures of disease resistance in endangered staghorn corals.</title>
        <authorList>
            <person name="Vollmer S.V."/>
            <person name="Selwyn J.D."/>
            <person name="Despard B.A."/>
            <person name="Roesel C.L."/>
        </authorList>
    </citation>
    <scope>NUCLEOTIDE SEQUENCE</scope>
    <source>
        <strain evidence="15">K2</strain>
    </source>
</reference>
<feature type="transmembrane region" description="Helical" evidence="11">
    <location>
        <begin position="2130"/>
        <end position="2153"/>
    </location>
</feature>
<dbReference type="SUPFAM" id="SSF49785">
    <property type="entry name" value="Galactose-binding domain-like"/>
    <property type="match status" value="1"/>
</dbReference>
<dbReference type="InterPro" id="IPR051223">
    <property type="entry name" value="Polycystin"/>
</dbReference>
<feature type="chain" id="PRO_5042237524" evidence="12">
    <location>
        <begin position="22"/>
        <end position="2379"/>
    </location>
</feature>
<dbReference type="PROSITE" id="PS01286">
    <property type="entry name" value="FA58C_2"/>
    <property type="match status" value="1"/>
</dbReference>
<feature type="region of interest" description="Disordered" evidence="10">
    <location>
        <begin position="1209"/>
        <end position="1230"/>
    </location>
</feature>
<evidence type="ECO:0000313" key="15">
    <source>
        <dbReference type="EMBL" id="KAK2553848.1"/>
    </source>
</evidence>
<evidence type="ECO:0000259" key="13">
    <source>
        <dbReference type="PROSITE" id="PS50022"/>
    </source>
</evidence>
<feature type="transmembrane region" description="Helical" evidence="11">
    <location>
        <begin position="2007"/>
        <end position="2025"/>
    </location>
</feature>
<evidence type="ECO:0000256" key="11">
    <source>
        <dbReference type="SAM" id="Phobius"/>
    </source>
</evidence>
<dbReference type="Pfam" id="PF02010">
    <property type="entry name" value="REJ"/>
    <property type="match status" value="1"/>
</dbReference>
<dbReference type="PROSITE" id="PS50095">
    <property type="entry name" value="PLAT"/>
    <property type="match status" value="1"/>
</dbReference>
<dbReference type="GO" id="GO:0005262">
    <property type="term" value="F:calcium channel activity"/>
    <property type="evidence" value="ECO:0007669"/>
    <property type="project" value="TreeGrafter"/>
</dbReference>
<protein>
    <submittedName>
        <fullName evidence="15">Polycystic kidney disease protein 1-like 2</fullName>
    </submittedName>
</protein>
<feature type="transmembrane region" description="Helical" evidence="11">
    <location>
        <begin position="1319"/>
        <end position="1339"/>
    </location>
</feature>
<evidence type="ECO:0000256" key="6">
    <source>
        <dbReference type="ARBA" id="ARBA00023136"/>
    </source>
</evidence>
<dbReference type="PANTHER" id="PTHR10877:SF150">
    <property type="entry name" value="REJ DOMAIN-CONTAINING PROTEIN"/>
    <property type="match status" value="1"/>
</dbReference>
<dbReference type="InterPro" id="IPR046791">
    <property type="entry name" value="Polycystin_dom"/>
</dbReference>
<dbReference type="GO" id="GO:0016020">
    <property type="term" value="C:membrane"/>
    <property type="evidence" value="ECO:0007669"/>
    <property type="project" value="UniProtKB-SubCell"/>
</dbReference>
<keyword evidence="6 11" id="KW-0472">Membrane</keyword>
<evidence type="ECO:0000256" key="3">
    <source>
        <dbReference type="ARBA" id="ARBA00022692"/>
    </source>
</evidence>
<evidence type="ECO:0000259" key="14">
    <source>
        <dbReference type="PROSITE" id="PS50095"/>
    </source>
</evidence>
<dbReference type="PANTHER" id="PTHR10877">
    <property type="entry name" value="POLYCYSTIN FAMILY MEMBER"/>
    <property type="match status" value="1"/>
</dbReference>
<dbReference type="Proteomes" id="UP001249851">
    <property type="component" value="Unassembled WGS sequence"/>
</dbReference>
<keyword evidence="16" id="KW-1185">Reference proteome</keyword>
<feature type="transmembrane region" description="Helical" evidence="11">
    <location>
        <begin position="2089"/>
        <end position="2109"/>
    </location>
</feature>
<keyword evidence="4 12" id="KW-0732">Signal</keyword>
<keyword evidence="7" id="KW-0325">Glycoprotein</keyword>
<evidence type="ECO:0000256" key="7">
    <source>
        <dbReference type="ARBA" id="ARBA00023180"/>
    </source>
</evidence>
<feature type="transmembrane region" description="Helical" evidence="11">
    <location>
        <begin position="2037"/>
        <end position="2056"/>
    </location>
</feature>
<dbReference type="SMART" id="SM00308">
    <property type="entry name" value="LH2"/>
    <property type="match status" value="1"/>
</dbReference>
<dbReference type="Pfam" id="PF20519">
    <property type="entry name" value="Polycystin_dom"/>
    <property type="match status" value="1"/>
</dbReference>
<dbReference type="Pfam" id="PF01825">
    <property type="entry name" value="GPS"/>
    <property type="match status" value="1"/>
</dbReference>
<proteinExistence type="inferred from homology"/>
<evidence type="ECO:0000256" key="10">
    <source>
        <dbReference type="SAM" id="MobiDB-lite"/>
    </source>
</evidence>
<feature type="domain" description="F5/8 type C" evidence="13">
    <location>
        <begin position="29"/>
        <end position="184"/>
    </location>
</feature>